<dbReference type="PANTHER" id="PTHR38133">
    <property type="entry name" value="SLR1429 PROTEIN"/>
    <property type="match status" value="1"/>
</dbReference>
<dbReference type="InterPro" id="IPR007527">
    <property type="entry name" value="Znf_SWIM"/>
</dbReference>
<dbReference type="AlphaFoldDB" id="A0A6J7EM35"/>
<evidence type="ECO:0000313" key="3">
    <source>
        <dbReference type="EMBL" id="CAB4881219.1"/>
    </source>
</evidence>
<accession>A0A6J7EM35</accession>
<feature type="region of interest" description="Disordered" evidence="1">
    <location>
        <begin position="133"/>
        <end position="157"/>
    </location>
</feature>
<evidence type="ECO:0000259" key="2">
    <source>
        <dbReference type="PROSITE" id="PS50966"/>
    </source>
</evidence>
<proteinExistence type="predicted"/>
<sequence>MTAPGADREGRLISTMLDVMLAGLCDPPRFRRGRDYARQGAVLDLVVTPGRATAQVQGSRAKPYTVTIRATQQDAGDRLATLVPGRDEVNFDCDCPDWDSPCKHGVAAMVFLSERIAYDPSLLATWRDADQSPVGARARVGSRSSATPPDPQAPQHHLDANERDALDAFLGTHITFRAPPFAAMEPPSTTWDEPWSFMLNDALTVLSRHLR</sequence>
<organism evidence="3">
    <name type="scientific">freshwater metagenome</name>
    <dbReference type="NCBI Taxonomy" id="449393"/>
    <lineage>
        <taxon>unclassified sequences</taxon>
        <taxon>metagenomes</taxon>
        <taxon>ecological metagenomes</taxon>
    </lineage>
</organism>
<evidence type="ECO:0000256" key="1">
    <source>
        <dbReference type="SAM" id="MobiDB-lite"/>
    </source>
</evidence>
<dbReference type="GO" id="GO:0008270">
    <property type="term" value="F:zinc ion binding"/>
    <property type="evidence" value="ECO:0007669"/>
    <property type="project" value="InterPro"/>
</dbReference>
<dbReference type="EMBL" id="CAFBLP010000035">
    <property type="protein sequence ID" value="CAB4881219.1"/>
    <property type="molecule type" value="Genomic_DNA"/>
</dbReference>
<gene>
    <name evidence="3" type="ORF">UFOPK3376_01552</name>
</gene>
<dbReference type="PANTHER" id="PTHR38133:SF1">
    <property type="entry name" value="SLR1429 PROTEIN"/>
    <property type="match status" value="1"/>
</dbReference>
<name>A0A6J7EM35_9ZZZZ</name>
<protein>
    <submittedName>
        <fullName evidence="3">Unannotated protein</fullName>
    </submittedName>
</protein>
<reference evidence="3" key="1">
    <citation type="submission" date="2020-05" db="EMBL/GenBank/DDBJ databases">
        <authorList>
            <person name="Chiriac C."/>
            <person name="Salcher M."/>
            <person name="Ghai R."/>
            <person name="Kavagutti S V."/>
        </authorList>
    </citation>
    <scope>NUCLEOTIDE SEQUENCE</scope>
</reference>
<dbReference type="PROSITE" id="PS50966">
    <property type="entry name" value="ZF_SWIM"/>
    <property type="match status" value="1"/>
</dbReference>
<feature type="domain" description="SWIM-type" evidence="2">
    <location>
        <begin position="64"/>
        <end position="113"/>
    </location>
</feature>